<dbReference type="SUPFAM" id="SSF52058">
    <property type="entry name" value="L domain-like"/>
    <property type="match status" value="2"/>
</dbReference>
<comment type="caution">
    <text evidence="4">The sequence shown here is derived from an EMBL/GenBank/DDBJ whole genome shotgun (WGS) entry which is preliminary data.</text>
</comment>
<dbReference type="Pfam" id="PF23598">
    <property type="entry name" value="LRR_14"/>
    <property type="match status" value="1"/>
</dbReference>
<keyword evidence="2" id="KW-0677">Repeat</keyword>
<dbReference type="PROSITE" id="PS51450">
    <property type="entry name" value="LRR"/>
    <property type="match status" value="9"/>
</dbReference>
<gene>
    <name evidence="4" type="ORF">J437_LFUL016156</name>
</gene>
<dbReference type="FunFam" id="3.80.10.10:FF:000193">
    <property type="entry name" value="Leucine-rich repeat-containing protein 40"/>
    <property type="match status" value="1"/>
</dbReference>
<dbReference type="InterPro" id="IPR050216">
    <property type="entry name" value="LRR_domain-containing"/>
</dbReference>
<protein>
    <recommendedName>
        <fullName evidence="3">Disease resistance R13L4/SHOC-2-like LRR domain-containing protein</fullName>
    </recommendedName>
</protein>
<evidence type="ECO:0000313" key="5">
    <source>
        <dbReference type="Proteomes" id="UP000792457"/>
    </source>
</evidence>
<dbReference type="InterPro" id="IPR003591">
    <property type="entry name" value="Leu-rich_rpt_typical-subtyp"/>
</dbReference>
<dbReference type="Pfam" id="PF13855">
    <property type="entry name" value="LRR_8"/>
    <property type="match status" value="4"/>
</dbReference>
<dbReference type="SMART" id="SM00364">
    <property type="entry name" value="LRR_BAC"/>
    <property type="match status" value="10"/>
</dbReference>
<dbReference type="InterPro" id="IPR055414">
    <property type="entry name" value="LRR_R13L4/SHOC2-like"/>
</dbReference>
<evidence type="ECO:0000256" key="1">
    <source>
        <dbReference type="ARBA" id="ARBA00022614"/>
    </source>
</evidence>
<evidence type="ECO:0000259" key="3">
    <source>
        <dbReference type="Pfam" id="PF23598"/>
    </source>
</evidence>
<dbReference type="InterPro" id="IPR032675">
    <property type="entry name" value="LRR_dom_sf"/>
</dbReference>
<reference evidence="4" key="1">
    <citation type="submission" date="2013-04" db="EMBL/GenBank/DDBJ databases">
        <authorList>
            <person name="Qu J."/>
            <person name="Murali S.C."/>
            <person name="Bandaranaike D."/>
            <person name="Bellair M."/>
            <person name="Blankenburg K."/>
            <person name="Chao H."/>
            <person name="Dinh H."/>
            <person name="Doddapaneni H."/>
            <person name="Downs B."/>
            <person name="Dugan-Rocha S."/>
            <person name="Elkadiri S."/>
            <person name="Gnanaolivu R.D."/>
            <person name="Hernandez B."/>
            <person name="Javaid M."/>
            <person name="Jayaseelan J.C."/>
            <person name="Lee S."/>
            <person name="Li M."/>
            <person name="Ming W."/>
            <person name="Munidasa M."/>
            <person name="Muniz J."/>
            <person name="Nguyen L."/>
            <person name="Ongeri F."/>
            <person name="Osuji N."/>
            <person name="Pu L.-L."/>
            <person name="Puazo M."/>
            <person name="Qu C."/>
            <person name="Quiroz J."/>
            <person name="Raj R."/>
            <person name="Weissenberger G."/>
            <person name="Xin Y."/>
            <person name="Zou X."/>
            <person name="Han Y."/>
            <person name="Richards S."/>
            <person name="Worley K."/>
            <person name="Muzny D."/>
            <person name="Gibbs R."/>
        </authorList>
    </citation>
    <scope>NUCLEOTIDE SEQUENCE</scope>
    <source>
        <strain evidence="4">Sampled in the wild</strain>
    </source>
</reference>
<proteinExistence type="predicted"/>
<dbReference type="PANTHER" id="PTHR48051:SF1">
    <property type="entry name" value="RAS SUPPRESSOR PROTEIN 1"/>
    <property type="match status" value="1"/>
</dbReference>
<keyword evidence="1" id="KW-0433">Leucine-rich repeat</keyword>
<dbReference type="EMBL" id="KZ309097">
    <property type="protein sequence ID" value="KAG8236960.1"/>
    <property type="molecule type" value="Genomic_DNA"/>
</dbReference>
<dbReference type="SMART" id="SM00365">
    <property type="entry name" value="LRR_SD22"/>
    <property type="match status" value="5"/>
</dbReference>
<reference evidence="4" key="2">
    <citation type="submission" date="2017-10" db="EMBL/GenBank/DDBJ databases">
        <title>Ladona fulva Genome sequencing and assembly.</title>
        <authorList>
            <person name="Murali S."/>
            <person name="Richards S."/>
            <person name="Bandaranaike D."/>
            <person name="Bellair M."/>
            <person name="Blankenburg K."/>
            <person name="Chao H."/>
            <person name="Dinh H."/>
            <person name="Doddapaneni H."/>
            <person name="Dugan-Rocha S."/>
            <person name="Elkadiri S."/>
            <person name="Gnanaolivu R."/>
            <person name="Hernandez B."/>
            <person name="Skinner E."/>
            <person name="Javaid M."/>
            <person name="Lee S."/>
            <person name="Li M."/>
            <person name="Ming W."/>
            <person name="Munidasa M."/>
            <person name="Muniz J."/>
            <person name="Nguyen L."/>
            <person name="Hughes D."/>
            <person name="Osuji N."/>
            <person name="Pu L.-L."/>
            <person name="Puazo M."/>
            <person name="Qu C."/>
            <person name="Quiroz J."/>
            <person name="Raj R."/>
            <person name="Weissenberger G."/>
            <person name="Xin Y."/>
            <person name="Zou X."/>
            <person name="Han Y."/>
            <person name="Worley K."/>
            <person name="Muzny D."/>
            <person name="Gibbs R."/>
        </authorList>
    </citation>
    <scope>NUCLEOTIDE SEQUENCE</scope>
    <source>
        <strain evidence="4">Sampled in the wild</strain>
    </source>
</reference>
<dbReference type="FunFam" id="3.80.10.10:FF:000116">
    <property type="entry name" value="Leucine-rich repeat-containing protein 40"/>
    <property type="match status" value="1"/>
</dbReference>
<sequence>MSHLKGVKSRIRRSHLNPVFRLQNKESDAKELSPHLIKLARRSGQLVLSGRGLASVPDKVWDINDLDEAEIRQIDVKLDRDTEGDRWWEYEPLHLLDLSSNSLTKLSAKIRNLSSLTVLNLQDNSLESLPSEIGSLKNLQKLNLSHNKICDLPNDFFRLHELRSLMISHNLFHDLPSEGIGDLIMLDYLDISHNKLSAVPPGVGFLTRLKHLSMSHNNISDVPPDIGNLRVLQIMDLAYNKLSDLPPLGELRKLEILYLQHNLLSSSPNLVGCVNLKELHLADNSIKVVQAEILENLPHLKVLNLRDNKLDSIPVEVCCLKSLIRLDLANNTLTTLPSALGLLPHLQALQVEGNPLRGVRADIIRCGTARLLKYLREKLDKADVEGGDGQNETGLIIGNAETGDQSVSFPDRYAVLRSGQTLSLANRNLSSVPKEVFVEAGAANANSIDLSRNILPEVPYGLFTLGQCLKDLNLSSNRLTSIPPDLGLTCTHLQFIDLQKNSLEVLPQEFSSLTSLRELIIAFNKFKSLPACLKQLPALEILIARDNQIEEIDLNILSGSKILTTLDLSNNNIHFVPPQLGLMEQLRCLELSGNPFRVPRHAILSKGTPAILSYLRDRIA</sequence>
<evidence type="ECO:0000256" key="2">
    <source>
        <dbReference type="ARBA" id="ARBA00022737"/>
    </source>
</evidence>
<dbReference type="InterPro" id="IPR001611">
    <property type="entry name" value="Leu-rich_rpt"/>
</dbReference>
<organism evidence="4 5">
    <name type="scientific">Ladona fulva</name>
    <name type="common">Scarce chaser dragonfly</name>
    <name type="synonym">Libellula fulva</name>
    <dbReference type="NCBI Taxonomy" id="123851"/>
    <lineage>
        <taxon>Eukaryota</taxon>
        <taxon>Metazoa</taxon>
        <taxon>Ecdysozoa</taxon>
        <taxon>Arthropoda</taxon>
        <taxon>Hexapoda</taxon>
        <taxon>Insecta</taxon>
        <taxon>Pterygota</taxon>
        <taxon>Palaeoptera</taxon>
        <taxon>Odonata</taxon>
        <taxon>Epiprocta</taxon>
        <taxon>Anisoptera</taxon>
        <taxon>Libelluloidea</taxon>
        <taxon>Libellulidae</taxon>
        <taxon>Ladona</taxon>
    </lineage>
</organism>
<dbReference type="PRINTS" id="PR00019">
    <property type="entry name" value="LEURICHRPT"/>
</dbReference>
<dbReference type="Gene3D" id="3.80.10.10">
    <property type="entry name" value="Ribonuclease Inhibitor"/>
    <property type="match status" value="4"/>
</dbReference>
<dbReference type="Proteomes" id="UP000792457">
    <property type="component" value="Unassembled WGS sequence"/>
</dbReference>
<feature type="domain" description="Disease resistance R13L4/SHOC-2-like LRR" evidence="3">
    <location>
        <begin position="89"/>
        <end position="193"/>
    </location>
</feature>
<evidence type="ECO:0000313" key="4">
    <source>
        <dbReference type="EMBL" id="KAG8236960.1"/>
    </source>
</evidence>
<accession>A0A8K0P5S0</accession>
<dbReference type="GO" id="GO:0005737">
    <property type="term" value="C:cytoplasm"/>
    <property type="evidence" value="ECO:0007669"/>
    <property type="project" value="TreeGrafter"/>
</dbReference>
<dbReference type="PANTHER" id="PTHR48051">
    <property type="match status" value="1"/>
</dbReference>
<name>A0A8K0P5S0_LADFU</name>
<dbReference type="AlphaFoldDB" id="A0A8K0P5S0"/>
<dbReference type="OrthoDB" id="660555at2759"/>
<keyword evidence="5" id="KW-1185">Reference proteome</keyword>
<dbReference type="SMART" id="SM00369">
    <property type="entry name" value="LRR_TYP"/>
    <property type="match status" value="15"/>
</dbReference>